<feature type="domain" description="PDXDC1/PDXD2 second" evidence="8">
    <location>
        <begin position="407"/>
        <end position="506"/>
    </location>
</feature>
<comment type="caution">
    <text evidence="10">The sequence shown here is derived from an EMBL/GenBank/DDBJ whole genome shotgun (WGS) entry which is preliminary data.</text>
</comment>
<evidence type="ECO:0000256" key="3">
    <source>
        <dbReference type="ARBA" id="ARBA00022793"/>
    </source>
</evidence>
<dbReference type="Pfam" id="PF22930">
    <property type="entry name" value="PDXDC1-like_cen"/>
    <property type="match status" value="1"/>
</dbReference>
<dbReference type="PANTHER" id="PTHR42735">
    <property type="match status" value="1"/>
</dbReference>
<dbReference type="GO" id="GO:0030170">
    <property type="term" value="F:pyridoxal phosphate binding"/>
    <property type="evidence" value="ECO:0007669"/>
    <property type="project" value="InterPro"/>
</dbReference>
<dbReference type="GO" id="GO:0016831">
    <property type="term" value="F:carboxy-lyase activity"/>
    <property type="evidence" value="ECO:0007669"/>
    <property type="project" value="UniProtKB-KW"/>
</dbReference>
<name>A0A8T0B0I3_SILME</name>
<dbReference type="InterPro" id="IPR050477">
    <property type="entry name" value="GrpII_AminoAcid_Decarb"/>
</dbReference>
<comment type="cofactor">
    <cofactor evidence="1">
        <name>pyridoxal 5'-phosphate</name>
        <dbReference type="ChEBI" id="CHEBI:597326"/>
    </cofactor>
</comment>
<dbReference type="GO" id="GO:0019752">
    <property type="term" value="P:carboxylic acid metabolic process"/>
    <property type="evidence" value="ECO:0007669"/>
    <property type="project" value="InterPro"/>
</dbReference>
<dbReference type="Proteomes" id="UP000606274">
    <property type="component" value="Unassembled WGS sequence"/>
</dbReference>
<evidence type="ECO:0000259" key="8">
    <source>
        <dbReference type="Pfam" id="PF22930"/>
    </source>
</evidence>
<dbReference type="Pfam" id="PF00282">
    <property type="entry name" value="Pyridoxal_deC"/>
    <property type="match status" value="1"/>
</dbReference>
<dbReference type="AlphaFoldDB" id="A0A8T0B0I3"/>
<dbReference type="InterPro" id="IPR015421">
    <property type="entry name" value="PyrdxlP-dep_Trfase_major"/>
</dbReference>
<accession>A0A8T0B0I3</accession>
<evidence type="ECO:0000256" key="6">
    <source>
        <dbReference type="ARBA" id="ARBA00047190"/>
    </source>
</evidence>
<dbReference type="InterPro" id="IPR055102">
    <property type="entry name" value="PDXDC1-like_3rd"/>
</dbReference>
<feature type="compositionally biased region" description="Basic and acidic residues" evidence="7">
    <location>
        <begin position="675"/>
        <end position="692"/>
    </location>
</feature>
<evidence type="ECO:0000256" key="1">
    <source>
        <dbReference type="ARBA" id="ARBA00001933"/>
    </source>
</evidence>
<keyword evidence="11" id="KW-1185">Reference proteome</keyword>
<dbReference type="InterPro" id="IPR015424">
    <property type="entry name" value="PyrdxlP-dep_Trfase"/>
</dbReference>
<dbReference type="PANTHER" id="PTHR42735:SF1">
    <property type="entry name" value="PYRIDOXAL-DEPENDENT DECARBOXYLASE DOMAIN-CONTAINING PROTEIN 1-RELATED"/>
    <property type="match status" value="1"/>
</dbReference>
<organism evidence="10 11">
    <name type="scientific">Silurus meridionalis</name>
    <name type="common">Southern catfish</name>
    <name type="synonym">Silurus soldatovi meridionalis</name>
    <dbReference type="NCBI Taxonomy" id="175797"/>
    <lineage>
        <taxon>Eukaryota</taxon>
        <taxon>Metazoa</taxon>
        <taxon>Chordata</taxon>
        <taxon>Craniata</taxon>
        <taxon>Vertebrata</taxon>
        <taxon>Euteleostomi</taxon>
        <taxon>Actinopterygii</taxon>
        <taxon>Neopterygii</taxon>
        <taxon>Teleostei</taxon>
        <taxon>Ostariophysi</taxon>
        <taxon>Siluriformes</taxon>
        <taxon>Siluridae</taxon>
        <taxon>Silurus</taxon>
    </lineage>
</organism>
<keyword evidence="3" id="KW-0210">Decarboxylase</keyword>
<feature type="region of interest" description="Disordered" evidence="7">
    <location>
        <begin position="418"/>
        <end position="437"/>
    </location>
</feature>
<proteinExistence type="inferred from homology"/>
<evidence type="ECO:0000256" key="2">
    <source>
        <dbReference type="ARBA" id="ARBA00009533"/>
    </source>
</evidence>
<evidence type="ECO:0000256" key="7">
    <source>
        <dbReference type="SAM" id="MobiDB-lite"/>
    </source>
</evidence>
<dbReference type="SUPFAM" id="SSF53383">
    <property type="entry name" value="PLP-dependent transferases"/>
    <property type="match status" value="1"/>
</dbReference>
<dbReference type="FunFam" id="3.40.640.10:FF:000036">
    <property type="entry name" value="pyridoxal-dependent decarboxylase domain-containing protein 1 isoform X2"/>
    <property type="match status" value="1"/>
</dbReference>
<evidence type="ECO:0000256" key="4">
    <source>
        <dbReference type="ARBA" id="ARBA00022898"/>
    </source>
</evidence>
<evidence type="ECO:0000313" key="10">
    <source>
        <dbReference type="EMBL" id="KAF7697787.1"/>
    </source>
</evidence>
<dbReference type="EMBL" id="JABFDY010000014">
    <property type="protein sequence ID" value="KAF7697787.1"/>
    <property type="molecule type" value="Genomic_DNA"/>
</dbReference>
<reference evidence="10" key="1">
    <citation type="submission" date="2020-08" db="EMBL/GenBank/DDBJ databases">
        <title>Chromosome-level assembly of Southern catfish (Silurus meridionalis) provides insights into visual adaptation to the nocturnal and benthic lifestyles.</title>
        <authorList>
            <person name="Zhang Y."/>
            <person name="Wang D."/>
            <person name="Peng Z."/>
        </authorList>
    </citation>
    <scope>NUCLEOTIDE SEQUENCE</scope>
    <source>
        <strain evidence="10">SWU-2019-XX</strain>
        <tissue evidence="10">Muscle</tissue>
    </source>
</reference>
<keyword evidence="5" id="KW-0456">Lyase</keyword>
<dbReference type="Gene3D" id="3.40.640.10">
    <property type="entry name" value="Type I PLP-dependent aspartate aminotransferase-like (Major domain)"/>
    <property type="match status" value="1"/>
</dbReference>
<evidence type="ECO:0000313" key="11">
    <source>
        <dbReference type="Proteomes" id="UP000606274"/>
    </source>
</evidence>
<keyword evidence="4" id="KW-0663">Pyridoxal phosphate</keyword>
<evidence type="ECO:0000259" key="9">
    <source>
        <dbReference type="Pfam" id="PF22937"/>
    </source>
</evidence>
<dbReference type="InterPro" id="IPR055103">
    <property type="entry name" value="PDXDC1-like_2nd"/>
</dbReference>
<comment type="similarity">
    <text evidence="2">Belongs to the group II decarboxylase family.</text>
</comment>
<sequence length="718" mass="78683">MKGGSMDDPLETGTVLEVIEPRARKRQEMDPTLAEMGNHLSDAMKILESGPLDTAQDTERRRLSWRDIPGPLQGDGQNFVTILQLVQNLMHDDEDKQGHRRMQCVGEQGHMALLGHSLAAYISILDKDRVRKLTTRILTDTTLWLCRLFRYENGSAYYHEDERDGLLKVCRLVIHTRYEDYATEGFSVYSVKAPVIYLSAACRPGLGEHLCSQLGLPLSSVCTVPCNTMFGSQHQMDVALLDKLIKSDIEAGKLPLLLVANAGTPGAGHTDKLNRLKELCVQYSVWLHVEGVNLATLVLGNVSSAVMAATKSDSMTLTPGPWLGLPAVPAATLYRHEDPALSLAAGLTSSHPVEKLRALPLWLSLQYLGHDGIVEKIQHASQLSQQLLTKLKTLASIKTSVEDELSSPVVVFRFSQDTSSASSGGSAEGPSGGERDVQDALNTWLGERLALLVPESGVDVIELEDEGVCVRFNPLMTAAALGTQQADVAALADKLAEMIPVLSATLRLRPDFREEVLQYATLTYVEDLSWAGLGAVRYEPKRTDMDEAKRQVELEKLLENMTEVVRKGILEAELQLQKATEEKLLEEGVLRQIPLVGSVLNWFSPIQSSVKGRAFDLAAGCLDSTEPLYSMKAQTSKISPPETPTSTAKRLTGQKLFRRSAAESESCSETSSVCHLDESLKEAEVPHPHSETAPELVPGVETPDQRVPEAQKESDSIR</sequence>
<feature type="compositionally biased region" description="Low complexity" evidence="7">
    <location>
        <begin position="663"/>
        <end position="672"/>
    </location>
</feature>
<feature type="domain" description="PDXDC1-like third" evidence="9">
    <location>
        <begin position="512"/>
        <end position="567"/>
    </location>
</feature>
<protein>
    <recommendedName>
        <fullName evidence="6">Pyridoxal-dependent decarboxylase domain-containing protein 1</fullName>
    </recommendedName>
</protein>
<evidence type="ECO:0000256" key="5">
    <source>
        <dbReference type="ARBA" id="ARBA00023239"/>
    </source>
</evidence>
<dbReference type="Pfam" id="PF22937">
    <property type="entry name" value="PDXDC1-like_cen2"/>
    <property type="match status" value="1"/>
</dbReference>
<feature type="compositionally biased region" description="Polar residues" evidence="7">
    <location>
        <begin position="632"/>
        <end position="649"/>
    </location>
</feature>
<feature type="compositionally biased region" description="Basic and acidic residues" evidence="7">
    <location>
        <begin position="703"/>
        <end position="718"/>
    </location>
</feature>
<gene>
    <name evidence="10" type="ORF">HF521_004297</name>
</gene>
<feature type="region of interest" description="Disordered" evidence="7">
    <location>
        <begin position="632"/>
        <end position="718"/>
    </location>
</feature>
<dbReference type="InterPro" id="IPR002129">
    <property type="entry name" value="PyrdxlP-dep_de-COase"/>
</dbReference>